<feature type="non-terminal residue" evidence="3">
    <location>
        <position position="1"/>
    </location>
</feature>
<feature type="transmembrane region" description="Helical" evidence="1">
    <location>
        <begin position="22"/>
        <end position="39"/>
    </location>
</feature>
<feature type="domain" description="Lnb-like transmembrane" evidence="2">
    <location>
        <begin position="1"/>
        <end position="96"/>
    </location>
</feature>
<name>A0A5J4PER3_9ZZZZ</name>
<reference evidence="3" key="1">
    <citation type="submission" date="2019-03" db="EMBL/GenBank/DDBJ databases">
        <title>Single cell metagenomics reveals metabolic interactions within the superorganism composed of flagellate Streblomastix strix and complex community of Bacteroidetes bacteria on its surface.</title>
        <authorList>
            <person name="Treitli S.C."/>
            <person name="Kolisko M."/>
            <person name="Husnik F."/>
            <person name="Keeling P."/>
            <person name="Hampl V."/>
        </authorList>
    </citation>
    <scope>NUCLEOTIDE SEQUENCE</scope>
    <source>
        <strain evidence="3">STM</strain>
    </source>
</reference>
<comment type="caution">
    <text evidence="3">The sequence shown here is derived from an EMBL/GenBank/DDBJ whole genome shotgun (WGS) entry which is preliminary data.</text>
</comment>
<keyword evidence="1" id="KW-1133">Transmembrane helix</keyword>
<proteinExistence type="predicted"/>
<dbReference type="EMBL" id="SNRY01008811">
    <property type="protein sequence ID" value="KAA6307936.1"/>
    <property type="molecule type" value="Genomic_DNA"/>
</dbReference>
<dbReference type="InterPro" id="IPR057436">
    <property type="entry name" value="5TMH_Lnb"/>
</dbReference>
<evidence type="ECO:0000256" key="1">
    <source>
        <dbReference type="SAM" id="Phobius"/>
    </source>
</evidence>
<organism evidence="3">
    <name type="scientific">termite gut metagenome</name>
    <dbReference type="NCBI Taxonomy" id="433724"/>
    <lineage>
        <taxon>unclassified sequences</taxon>
        <taxon>metagenomes</taxon>
        <taxon>organismal metagenomes</taxon>
    </lineage>
</organism>
<keyword evidence="1" id="KW-0812">Transmembrane</keyword>
<dbReference type="Pfam" id="PF25221">
    <property type="entry name" value="5TMH_Lnb"/>
    <property type="match status" value="1"/>
</dbReference>
<evidence type="ECO:0000259" key="2">
    <source>
        <dbReference type="Pfam" id="PF25221"/>
    </source>
</evidence>
<sequence length="99" mass="11375">IMGCIVAFLTFVSEHPAVSPNYLIFVFHPLHILCLPFVIRREIKGQRSLYHLLNVIVLTLFIALWAIIPQRINFAVLPLTFSMLVRSANNLILSYKIIK</sequence>
<evidence type="ECO:0000313" key="3">
    <source>
        <dbReference type="EMBL" id="KAA6307936.1"/>
    </source>
</evidence>
<protein>
    <recommendedName>
        <fullName evidence="2">Lnb-like transmembrane domain-containing protein</fullName>
    </recommendedName>
</protein>
<dbReference type="AlphaFoldDB" id="A0A5J4PER3"/>
<keyword evidence="1" id="KW-0472">Membrane</keyword>
<feature type="transmembrane region" description="Helical" evidence="1">
    <location>
        <begin position="51"/>
        <end position="68"/>
    </location>
</feature>
<accession>A0A5J4PER3</accession>
<gene>
    <name evidence="3" type="ORF">EZS27_040389</name>
</gene>